<gene>
    <name evidence="3" type="ORF">A3L02_06110</name>
</gene>
<dbReference type="AlphaFoldDB" id="A0A218P2L0"/>
<keyword evidence="1" id="KW-1133">Transmembrane helix</keyword>
<dbReference type="SUPFAM" id="SSF54001">
    <property type="entry name" value="Cysteine proteinases"/>
    <property type="match status" value="1"/>
</dbReference>
<dbReference type="InterPro" id="IPR052901">
    <property type="entry name" value="Bact_TGase-like"/>
</dbReference>
<sequence>MVRRKYIAFLTLTLLSLMIASLVLGPVLIGVPPGTRSIEGILSPRLPPGNESNETVPLVEVPFSPHFVLLVTGAAHTHYLRLNVYTDYVGGRWVTRNTTKIPSNVIAPPEIGVPHHSERDRITVVSFQPLTGNLFTSLYTTRVDGAGVEALPEYNLFRTALNVTTYSFSSVSYTFDWPYLVNLTAGNQTEYLTAPNDTQLRDFARTVTLGFRSDYEKALAIARYLANNYRLGNATPPEGADRLKWFLFESKRGSSYDFASAFVVLARLSGLPARLVEGVYIDAVPRTQVVTEKKSQFWAEVYFKKAGWLVFDPLHSDPNVYVPFELEVSPPKITLDPGSSGEITVKFERVASGTNSSVTVDVPSLGRIATVNESGIHNLTVGPFREPGYYPVIVRAVTNAGTRASVLRLTAVTVPGGITVIPDQAAIVLPKGSGATLELTVNGAPKELNLDTDSPLVEAWGLQKTPEGGRRIEVGLRAPPGYTPGWHVVNVTVEGDSEEYPLNVPVFVMEPTSIGADVPPTTTAGDSMTLNGTVKGTLTETAPRAGAVAVFLEGEKRDVLIGYGNVSNGTFSLPVKIPEYLKPGTYRLKLYYLTPLGYPYLSSSTTRTVKIKGLAGFSLPGRILANPGNLTIVGGLVDGAGEPIPNATVSYYLDGIPIGNETTLTDGRFSLRLEIPGIERHNLTLSYAGSINYSPATRTVELATVKLEIPGKVIGELGKPVRVRGRVVGVENATLNAYVFPGKTYTFKVVNGSFDFTIEPFKTVGDRSVEFRHGSRVLERITVTIVSPVKIELLTREARGEKTARLRFRVVDSVNDPVVGVYLNVSLGNFAMRTMTNDSGIATLDVPVPEGETNATVTVTFEGSPYYLPASGRFYVVIGKKPRIPWFYIGLMLIIGALVARYRLVRRRPEEKRQEKILKIIFKNGIPLFQEGEALEISVECDGEPELYVDGKLLGRGRDFRLSLPLGDHTIEAKCNGLVETATARVVPSYNEAVIEYYERCFLPWAKGVGVTVDELTPGEIAETLTDMMYPWEPIDALTAIFEKAKYSGRRVSREEFIRFYRSVLEVIGGGCVV</sequence>
<name>A0A218P2L0_THECE</name>
<dbReference type="EMBL" id="CP014854">
    <property type="protein sequence ID" value="ASI99165.1"/>
    <property type="molecule type" value="Genomic_DNA"/>
</dbReference>
<feature type="transmembrane region" description="Helical" evidence="1">
    <location>
        <begin position="886"/>
        <end position="904"/>
    </location>
</feature>
<dbReference type="Proteomes" id="UP000197156">
    <property type="component" value="Chromosome"/>
</dbReference>
<keyword evidence="1" id="KW-0472">Membrane</keyword>
<dbReference type="RefSeq" id="WP_088863109.1">
    <property type="nucleotide sequence ID" value="NZ_CP014854.1"/>
</dbReference>
<proteinExistence type="predicted"/>
<evidence type="ECO:0000313" key="3">
    <source>
        <dbReference type="EMBL" id="ASI99165.1"/>
    </source>
</evidence>
<evidence type="ECO:0000256" key="1">
    <source>
        <dbReference type="SAM" id="Phobius"/>
    </source>
</evidence>
<dbReference type="GeneID" id="33324315"/>
<dbReference type="SMART" id="SM00460">
    <property type="entry name" value="TGc"/>
    <property type="match status" value="1"/>
</dbReference>
<dbReference type="InterPro" id="IPR008969">
    <property type="entry name" value="CarboxyPept-like_regulatory"/>
</dbReference>
<organism evidence="3 4">
    <name type="scientific">Thermococcus celer Vu 13 = JCM 8558</name>
    <dbReference type="NCBI Taxonomy" id="1293037"/>
    <lineage>
        <taxon>Archaea</taxon>
        <taxon>Methanobacteriati</taxon>
        <taxon>Methanobacteriota</taxon>
        <taxon>Thermococci</taxon>
        <taxon>Thermococcales</taxon>
        <taxon>Thermococcaceae</taxon>
        <taxon>Thermococcus</taxon>
    </lineage>
</organism>
<dbReference type="Gene3D" id="3.10.620.30">
    <property type="match status" value="1"/>
</dbReference>
<keyword evidence="4" id="KW-1185">Reference proteome</keyword>
<feature type="domain" description="Transglutaminase-like" evidence="2">
    <location>
        <begin position="247"/>
        <end position="315"/>
    </location>
</feature>
<dbReference type="KEGG" id="tce:A3L02_06110"/>
<protein>
    <recommendedName>
        <fullName evidence="2">Transglutaminase-like domain-containing protein</fullName>
    </recommendedName>
</protein>
<accession>A0A218P2L0</accession>
<dbReference type="Pfam" id="PF01841">
    <property type="entry name" value="Transglut_core"/>
    <property type="match status" value="1"/>
</dbReference>
<keyword evidence="1" id="KW-0812">Transmembrane</keyword>
<dbReference type="SUPFAM" id="SSF49464">
    <property type="entry name" value="Carboxypeptidase regulatory domain-like"/>
    <property type="match status" value="1"/>
</dbReference>
<evidence type="ECO:0000313" key="4">
    <source>
        <dbReference type="Proteomes" id="UP000197156"/>
    </source>
</evidence>
<evidence type="ECO:0000259" key="2">
    <source>
        <dbReference type="SMART" id="SM00460"/>
    </source>
</evidence>
<reference evidence="3 4" key="1">
    <citation type="submission" date="2016-03" db="EMBL/GenBank/DDBJ databases">
        <title>Complete genome sequence of Thermococcus celer.</title>
        <authorList>
            <person name="Oger P.M."/>
        </authorList>
    </citation>
    <scope>NUCLEOTIDE SEQUENCE [LARGE SCALE GENOMIC DNA]</scope>
    <source>
        <strain evidence="3 4">Vu 13</strain>
    </source>
</reference>
<dbReference type="PANTHER" id="PTHR42736">
    <property type="entry name" value="PROTEIN-GLUTAMINE GAMMA-GLUTAMYLTRANSFERASE"/>
    <property type="match status" value="1"/>
</dbReference>
<dbReference type="OrthoDB" id="18481at2157"/>
<dbReference type="InterPro" id="IPR038765">
    <property type="entry name" value="Papain-like_cys_pep_sf"/>
</dbReference>
<dbReference type="PANTHER" id="PTHR42736:SF1">
    <property type="entry name" value="PROTEIN-GLUTAMINE GAMMA-GLUTAMYLTRANSFERASE"/>
    <property type="match status" value="1"/>
</dbReference>
<dbReference type="InterPro" id="IPR002931">
    <property type="entry name" value="Transglutaminase-like"/>
</dbReference>